<dbReference type="RefSeq" id="WP_174192016.1">
    <property type="nucleotide sequence ID" value="NZ_JABULH010000001.1"/>
</dbReference>
<keyword evidence="1" id="KW-0472">Membrane</keyword>
<comment type="caution">
    <text evidence="2">The sequence shown here is derived from an EMBL/GenBank/DDBJ whole genome shotgun (WGS) entry which is preliminary data.</text>
</comment>
<accession>A0ABX2JEU9</accession>
<protein>
    <submittedName>
        <fullName evidence="2">Uncharacterized protein</fullName>
    </submittedName>
</protein>
<keyword evidence="1" id="KW-1133">Transmembrane helix</keyword>
<keyword evidence="3" id="KW-1185">Reference proteome</keyword>
<feature type="transmembrane region" description="Helical" evidence="1">
    <location>
        <begin position="15"/>
        <end position="37"/>
    </location>
</feature>
<sequence length="82" mass="8669">MEAARGRASFSAQRVVDALAFIVVTVALAKASQYAAVSRIGPAIGFDAASLLGAGPVVTVAAIMQRRRRRLRTTAFADYSTR</sequence>
<evidence type="ECO:0000256" key="1">
    <source>
        <dbReference type="SAM" id="Phobius"/>
    </source>
</evidence>
<evidence type="ECO:0000313" key="2">
    <source>
        <dbReference type="EMBL" id="NTS63931.1"/>
    </source>
</evidence>
<evidence type="ECO:0000313" key="3">
    <source>
        <dbReference type="Proteomes" id="UP000621447"/>
    </source>
</evidence>
<reference evidence="2 3" key="1">
    <citation type="submission" date="2020-06" db="EMBL/GenBank/DDBJ databases">
        <title>Sphingomonas hominis sp. nov., a member of the Sphingomonas, isolated from the hair of a 22-year-old girl.</title>
        <authorList>
            <person name="Zhang D.-F."/>
            <person name="Cui X.-W."/>
        </authorList>
    </citation>
    <scope>NUCLEOTIDE SEQUENCE [LARGE SCALE GENOMIC DNA]</scope>
    <source>
        <strain evidence="2 3">HHU CXW</strain>
    </source>
</reference>
<organism evidence="2 3">
    <name type="scientific">Sphingomonas hominis</name>
    <dbReference type="NCBI Taxonomy" id="2741495"/>
    <lineage>
        <taxon>Bacteria</taxon>
        <taxon>Pseudomonadati</taxon>
        <taxon>Pseudomonadota</taxon>
        <taxon>Alphaproteobacteria</taxon>
        <taxon>Sphingomonadales</taxon>
        <taxon>Sphingomonadaceae</taxon>
        <taxon>Sphingomonas</taxon>
    </lineage>
</organism>
<dbReference type="EMBL" id="JABULH010000001">
    <property type="protein sequence ID" value="NTS63931.1"/>
    <property type="molecule type" value="Genomic_DNA"/>
</dbReference>
<gene>
    <name evidence="2" type="ORF">HRV97_01985</name>
</gene>
<dbReference type="Proteomes" id="UP000621447">
    <property type="component" value="Unassembled WGS sequence"/>
</dbReference>
<feature type="transmembrane region" description="Helical" evidence="1">
    <location>
        <begin position="43"/>
        <end position="64"/>
    </location>
</feature>
<name>A0ABX2JEU9_9SPHN</name>
<proteinExistence type="predicted"/>
<keyword evidence="1" id="KW-0812">Transmembrane</keyword>